<gene>
    <name evidence="1" type="ORF">D0X99_07125</name>
</gene>
<protein>
    <submittedName>
        <fullName evidence="1">Uncharacterized protein</fullName>
    </submittedName>
</protein>
<comment type="caution">
    <text evidence="1">The sequence shown here is derived from an EMBL/GenBank/DDBJ whole genome shotgun (WGS) entry which is preliminary data.</text>
</comment>
<dbReference type="RefSeq" id="WP_119476924.1">
    <property type="nucleotide sequence ID" value="NZ_QXML01000002.1"/>
</dbReference>
<proteinExistence type="predicted"/>
<reference evidence="1 2" key="1">
    <citation type="submission" date="2018-09" db="EMBL/GenBank/DDBJ databases">
        <authorList>
            <person name="Wang X."/>
            <person name="Du Z."/>
        </authorList>
    </citation>
    <scope>NUCLEOTIDE SEQUENCE [LARGE SCALE GENOMIC DNA]</scope>
    <source>
        <strain evidence="1 2">N3</strain>
    </source>
</reference>
<evidence type="ECO:0000313" key="2">
    <source>
        <dbReference type="Proteomes" id="UP000283522"/>
    </source>
</evidence>
<evidence type="ECO:0000313" key="1">
    <source>
        <dbReference type="EMBL" id="RIW17487.1"/>
    </source>
</evidence>
<dbReference type="OrthoDB" id="827929at2"/>
<organism evidence="1 2">
    <name type="scientific">Algoriphagus lacus</name>
    <dbReference type="NCBI Taxonomy" id="2056311"/>
    <lineage>
        <taxon>Bacteria</taxon>
        <taxon>Pseudomonadati</taxon>
        <taxon>Bacteroidota</taxon>
        <taxon>Cytophagia</taxon>
        <taxon>Cytophagales</taxon>
        <taxon>Cyclobacteriaceae</taxon>
        <taxon>Algoriphagus</taxon>
    </lineage>
</organism>
<name>A0A418PV82_9BACT</name>
<dbReference type="AlphaFoldDB" id="A0A418PV82"/>
<accession>A0A418PV82</accession>
<dbReference type="Proteomes" id="UP000283522">
    <property type="component" value="Unassembled WGS sequence"/>
</dbReference>
<keyword evidence="2" id="KW-1185">Reference proteome</keyword>
<sequence length="81" mass="10066">MYRPIYTFQEVIQINDHDWEKAHFMIQFFQEKGLLRKEIRGPEDIIYHSSPKLHDYDLIYDRRFKVPDLEAEPMRVKRNRI</sequence>
<dbReference type="EMBL" id="QXML01000002">
    <property type="protein sequence ID" value="RIW17487.1"/>
    <property type="molecule type" value="Genomic_DNA"/>
</dbReference>